<accession>A0A0L6Z841</accession>
<protein>
    <recommendedName>
        <fullName evidence="2">YcxB-like C-terminal domain-containing protein</fullName>
    </recommendedName>
</protein>
<dbReference type="Proteomes" id="UP000037043">
    <property type="component" value="Unassembled WGS sequence"/>
</dbReference>
<evidence type="ECO:0000256" key="1">
    <source>
        <dbReference type="SAM" id="Phobius"/>
    </source>
</evidence>
<name>A0A0L6Z841_9CLOT</name>
<feature type="transmembrane region" description="Helical" evidence="1">
    <location>
        <begin position="35"/>
        <end position="52"/>
    </location>
</feature>
<dbReference type="AlphaFoldDB" id="A0A0L6Z841"/>
<organism evidence="3 4">
    <name type="scientific">Clostridium homopropionicum DSM 5847</name>
    <dbReference type="NCBI Taxonomy" id="1121318"/>
    <lineage>
        <taxon>Bacteria</taxon>
        <taxon>Bacillati</taxon>
        <taxon>Bacillota</taxon>
        <taxon>Clostridia</taxon>
        <taxon>Eubacteriales</taxon>
        <taxon>Clostridiaceae</taxon>
        <taxon>Clostridium</taxon>
    </lineage>
</organism>
<sequence>MKIEYDLTKEDYVEYNLHFISTSETMKKSLFIQRYIISLIFLVAPFLVVKITDAPLMYWIVVFIIVYVLWVAFYVRFLKRSVKKRIEKLVAEGKNTNIFGNHSLTLTEEGVVETSSLGEAKTNWSAVEKVYDTEKYLYIYISSINAYIIPVRAFKSLDEKNEFLRKINDGMDKANEK</sequence>
<evidence type="ECO:0000259" key="2">
    <source>
        <dbReference type="Pfam" id="PF14317"/>
    </source>
</evidence>
<feature type="domain" description="YcxB-like C-terminal" evidence="2">
    <location>
        <begin position="106"/>
        <end position="165"/>
    </location>
</feature>
<dbReference type="InterPro" id="IPR025588">
    <property type="entry name" value="YcxB-like_C"/>
</dbReference>
<keyword evidence="1" id="KW-0812">Transmembrane</keyword>
<gene>
    <name evidence="3" type="ORF">CLHOM_25050</name>
</gene>
<evidence type="ECO:0000313" key="4">
    <source>
        <dbReference type="Proteomes" id="UP000037043"/>
    </source>
</evidence>
<comment type="caution">
    <text evidence="3">The sequence shown here is derived from an EMBL/GenBank/DDBJ whole genome shotgun (WGS) entry which is preliminary data.</text>
</comment>
<dbReference type="EMBL" id="LHUR01000028">
    <property type="protein sequence ID" value="KOA19124.1"/>
    <property type="molecule type" value="Genomic_DNA"/>
</dbReference>
<dbReference type="STRING" id="36844.SAMN04488501_11943"/>
<dbReference type="PATRIC" id="fig|1121318.3.peg.2521"/>
<evidence type="ECO:0000313" key="3">
    <source>
        <dbReference type="EMBL" id="KOA19124.1"/>
    </source>
</evidence>
<keyword evidence="1" id="KW-1133">Transmembrane helix</keyword>
<reference evidence="4" key="1">
    <citation type="submission" date="2015-08" db="EMBL/GenBank/DDBJ databases">
        <title>Genome sequence of the strict anaerobe Clostridium homopropionicum LuHBu1 (DSM 5847T).</title>
        <authorList>
            <person name="Poehlein A."/>
            <person name="Beck M."/>
            <person name="Schiel-Bengelsdorf B."/>
            <person name="Bengelsdorf F.R."/>
            <person name="Daniel R."/>
            <person name="Duerre P."/>
        </authorList>
    </citation>
    <scope>NUCLEOTIDE SEQUENCE [LARGE SCALE GENOMIC DNA]</scope>
    <source>
        <strain evidence="4">DSM 5847</strain>
    </source>
</reference>
<proteinExistence type="predicted"/>
<dbReference type="Pfam" id="PF14317">
    <property type="entry name" value="YcxB"/>
    <property type="match status" value="1"/>
</dbReference>
<keyword evidence="1" id="KW-0472">Membrane</keyword>
<dbReference type="RefSeq" id="WP_052222006.1">
    <property type="nucleotide sequence ID" value="NZ_LHUR01000028.1"/>
</dbReference>
<feature type="transmembrane region" description="Helical" evidence="1">
    <location>
        <begin position="58"/>
        <end position="78"/>
    </location>
</feature>
<keyword evidence="4" id="KW-1185">Reference proteome</keyword>